<dbReference type="FunFam" id="2.120.10.80:FF:000059">
    <property type="entry name" value="F-box only protein 6"/>
    <property type="match status" value="1"/>
</dbReference>
<dbReference type="CDD" id="cd22157">
    <property type="entry name" value="F-box_AtFBW1-like"/>
    <property type="match status" value="1"/>
</dbReference>
<dbReference type="AlphaFoldDB" id="A0AAX6FB03"/>
<reference evidence="3" key="1">
    <citation type="journal article" date="2023" name="GigaByte">
        <title>Genome assembly of the bearded iris, Iris pallida Lam.</title>
        <authorList>
            <person name="Bruccoleri R.E."/>
            <person name="Oakeley E.J."/>
            <person name="Faust A.M.E."/>
            <person name="Altorfer M."/>
            <person name="Dessus-Babus S."/>
            <person name="Burckhardt D."/>
            <person name="Oertli M."/>
            <person name="Naumann U."/>
            <person name="Petersen F."/>
            <person name="Wong J."/>
        </authorList>
    </citation>
    <scope>NUCLEOTIDE SEQUENCE</scope>
    <source>
        <strain evidence="3">GSM-AAB239-AS_SAM_17_03QT</strain>
    </source>
</reference>
<keyword evidence="4" id="KW-1185">Reference proteome</keyword>
<proteinExistence type="predicted"/>
<dbReference type="Pfam" id="PF24750">
    <property type="entry name" value="b-prop_At3g26010-like"/>
    <property type="match status" value="1"/>
</dbReference>
<feature type="domain" description="F-box" evidence="2">
    <location>
        <begin position="66"/>
        <end position="111"/>
    </location>
</feature>
<sequence length="418" mass="47742">MLLDRWCLHDLADSPMEDDYCGLITGGNSEILTVIEAKKPPPTKKSRGEKHNLKLGASSSAELMEQQIWKDFPEDLFEAVIARLPVAAFFRFRSVSKRWNSLLTSSSFSQHCDEVPHLQPWFYTITHENIKSGAMYDPSSRKWHHPSIPFLPSKMIILPVASASGLICFLDIGNRNFYVCNPLTNSLKELPPRSVQIWSRVVVGMVLNGNTMTSGYKIVWLGCNGDHEIYDSVLNSWTRPGTLPSGIRLPLYLNFRSQTVSICNTVYFMRAEPDGILSYNVTTGIWKQFIIPSPMHLTDHTLAECRGRIMLVGLLSKNAVTCVCVWELQRMTLLWKEVDRMPNVWCLEFYGKHVQMTCLGNRGLLMLSLRSRRMNRLVTYDITKREWQKVPDCLLPLGRRRQWIACGTAFYPCPTAFA</sequence>
<dbReference type="PANTHER" id="PTHR31672:SF12">
    <property type="entry name" value="F-BOX DOMAIN-CONTAINING PROTEIN"/>
    <property type="match status" value="1"/>
</dbReference>
<evidence type="ECO:0000256" key="1">
    <source>
        <dbReference type="ARBA" id="ARBA00022737"/>
    </source>
</evidence>
<accession>A0AAX6FB03</accession>
<dbReference type="InterPro" id="IPR050796">
    <property type="entry name" value="SCF_F-box_component"/>
</dbReference>
<gene>
    <name evidence="3" type="ORF">M6B38_146795</name>
</gene>
<evidence type="ECO:0000313" key="4">
    <source>
        <dbReference type="Proteomes" id="UP001140949"/>
    </source>
</evidence>
<keyword evidence="1" id="KW-0677">Repeat</keyword>
<dbReference type="SMART" id="SM00256">
    <property type="entry name" value="FBOX"/>
    <property type="match status" value="1"/>
</dbReference>
<dbReference type="InterPro" id="IPR015915">
    <property type="entry name" value="Kelch-typ_b-propeller"/>
</dbReference>
<dbReference type="FunFam" id="1.20.1280.50:FF:000008">
    <property type="entry name" value="F-box only protein 6"/>
    <property type="match status" value="1"/>
</dbReference>
<dbReference type="InterPro" id="IPR056592">
    <property type="entry name" value="Beta-prop_At3g26010-like"/>
</dbReference>
<dbReference type="SUPFAM" id="SSF50965">
    <property type="entry name" value="Galactose oxidase, central domain"/>
    <property type="match status" value="1"/>
</dbReference>
<protein>
    <submittedName>
        <fullName evidence="3">F-box only protein 6-like</fullName>
    </submittedName>
</protein>
<dbReference type="EMBL" id="JANAVB010030815">
    <property type="protein sequence ID" value="KAJ6813115.1"/>
    <property type="molecule type" value="Genomic_DNA"/>
</dbReference>
<comment type="caution">
    <text evidence="3">The sequence shown here is derived from an EMBL/GenBank/DDBJ whole genome shotgun (WGS) entry which is preliminary data.</text>
</comment>
<name>A0AAX6FB03_IRIPA</name>
<dbReference type="Pfam" id="PF00646">
    <property type="entry name" value="F-box"/>
    <property type="match status" value="1"/>
</dbReference>
<evidence type="ECO:0000259" key="2">
    <source>
        <dbReference type="PROSITE" id="PS50181"/>
    </source>
</evidence>
<organism evidence="3 4">
    <name type="scientific">Iris pallida</name>
    <name type="common">Sweet iris</name>
    <dbReference type="NCBI Taxonomy" id="29817"/>
    <lineage>
        <taxon>Eukaryota</taxon>
        <taxon>Viridiplantae</taxon>
        <taxon>Streptophyta</taxon>
        <taxon>Embryophyta</taxon>
        <taxon>Tracheophyta</taxon>
        <taxon>Spermatophyta</taxon>
        <taxon>Magnoliopsida</taxon>
        <taxon>Liliopsida</taxon>
        <taxon>Asparagales</taxon>
        <taxon>Iridaceae</taxon>
        <taxon>Iridoideae</taxon>
        <taxon>Irideae</taxon>
        <taxon>Iris</taxon>
    </lineage>
</organism>
<dbReference type="SUPFAM" id="SSF81383">
    <property type="entry name" value="F-box domain"/>
    <property type="match status" value="1"/>
</dbReference>
<dbReference type="InterPro" id="IPR001810">
    <property type="entry name" value="F-box_dom"/>
</dbReference>
<evidence type="ECO:0000313" key="3">
    <source>
        <dbReference type="EMBL" id="KAJ6813115.1"/>
    </source>
</evidence>
<dbReference type="Proteomes" id="UP001140949">
    <property type="component" value="Unassembled WGS sequence"/>
</dbReference>
<dbReference type="InterPro" id="IPR036047">
    <property type="entry name" value="F-box-like_dom_sf"/>
</dbReference>
<dbReference type="Gene3D" id="2.120.10.80">
    <property type="entry name" value="Kelch-type beta propeller"/>
    <property type="match status" value="1"/>
</dbReference>
<dbReference type="PANTHER" id="PTHR31672">
    <property type="entry name" value="BNACNNG10540D PROTEIN"/>
    <property type="match status" value="1"/>
</dbReference>
<dbReference type="PROSITE" id="PS50181">
    <property type="entry name" value="FBOX"/>
    <property type="match status" value="1"/>
</dbReference>
<reference evidence="3" key="2">
    <citation type="submission" date="2023-04" db="EMBL/GenBank/DDBJ databases">
        <authorList>
            <person name="Bruccoleri R.E."/>
            <person name="Oakeley E.J."/>
            <person name="Faust A.-M."/>
            <person name="Dessus-Babus S."/>
            <person name="Altorfer M."/>
            <person name="Burckhardt D."/>
            <person name="Oertli M."/>
            <person name="Naumann U."/>
            <person name="Petersen F."/>
            <person name="Wong J."/>
        </authorList>
    </citation>
    <scope>NUCLEOTIDE SEQUENCE</scope>
    <source>
        <strain evidence="3">GSM-AAB239-AS_SAM_17_03QT</strain>
        <tissue evidence="3">Leaf</tissue>
    </source>
</reference>
<dbReference type="InterPro" id="IPR011043">
    <property type="entry name" value="Gal_Oxase/kelch_b-propeller"/>
</dbReference>